<dbReference type="Proteomes" id="UP001152888">
    <property type="component" value="Unassembled WGS sequence"/>
</dbReference>
<dbReference type="OrthoDB" id="6740508at2759"/>
<dbReference type="Pfam" id="PF13843">
    <property type="entry name" value="DDE_Tnp_1_7"/>
    <property type="match status" value="1"/>
</dbReference>
<proteinExistence type="predicted"/>
<keyword evidence="3" id="KW-1185">Reference proteome</keyword>
<evidence type="ECO:0000313" key="2">
    <source>
        <dbReference type="EMBL" id="CAH1960849.1"/>
    </source>
</evidence>
<comment type="caution">
    <text evidence="2">The sequence shown here is derived from an EMBL/GenBank/DDBJ whole genome shotgun (WGS) entry which is preliminary data.</text>
</comment>
<reference evidence="2" key="1">
    <citation type="submission" date="2022-03" db="EMBL/GenBank/DDBJ databases">
        <authorList>
            <person name="Sayadi A."/>
        </authorList>
    </citation>
    <scope>NUCLEOTIDE SEQUENCE</scope>
</reference>
<dbReference type="EMBL" id="CAKOFQ010006690">
    <property type="protein sequence ID" value="CAH1960849.1"/>
    <property type="molecule type" value="Genomic_DNA"/>
</dbReference>
<dbReference type="PANTHER" id="PTHR46599">
    <property type="entry name" value="PIGGYBAC TRANSPOSABLE ELEMENT-DERIVED PROTEIN 4"/>
    <property type="match status" value="1"/>
</dbReference>
<evidence type="ECO:0000313" key="3">
    <source>
        <dbReference type="Proteomes" id="UP001152888"/>
    </source>
</evidence>
<dbReference type="InterPro" id="IPR029526">
    <property type="entry name" value="PGBD"/>
</dbReference>
<gene>
    <name evidence="2" type="ORF">ACAOBT_LOCUS3825</name>
</gene>
<organism evidence="2 3">
    <name type="scientific">Acanthoscelides obtectus</name>
    <name type="common">Bean weevil</name>
    <name type="synonym">Bruchus obtectus</name>
    <dbReference type="NCBI Taxonomy" id="200917"/>
    <lineage>
        <taxon>Eukaryota</taxon>
        <taxon>Metazoa</taxon>
        <taxon>Ecdysozoa</taxon>
        <taxon>Arthropoda</taxon>
        <taxon>Hexapoda</taxon>
        <taxon>Insecta</taxon>
        <taxon>Pterygota</taxon>
        <taxon>Neoptera</taxon>
        <taxon>Endopterygota</taxon>
        <taxon>Coleoptera</taxon>
        <taxon>Polyphaga</taxon>
        <taxon>Cucujiformia</taxon>
        <taxon>Chrysomeloidea</taxon>
        <taxon>Chrysomelidae</taxon>
        <taxon>Bruchinae</taxon>
        <taxon>Bruchini</taxon>
        <taxon>Acanthoscelides</taxon>
    </lineage>
</organism>
<dbReference type="PANTHER" id="PTHR46599:SF3">
    <property type="entry name" value="PIGGYBAC TRANSPOSABLE ELEMENT-DERIVED PROTEIN 4"/>
    <property type="match status" value="1"/>
</dbReference>
<evidence type="ECO:0000259" key="1">
    <source>
        <dbReference type="Pfam" id="PF13843"/>
    </source>
</evidence>
<name>A0A9P0JUZ7_ACAOB</name>
<sequence>MIVEQTNSYAIDVFCERGKTEKSRISQWKDLTISELLRFIGLILHTGTIRLSRYQDYWKKDRLFGLTCFSEQMSRDRFLIILRCIHFAKNVAKSDPQSEDRLYKIRPLIDYFNNKMREVYYPGKQLSLDESMMLWRGRLVFRQYIKNKRHPYGIKLYMLTEPNGIVLKFLVYTGQLDDMGGKGHTTKVVLHLLQDYLRNGHSVFMDNFYNSFELSKRLLEQDSYCTGTLRQDRKDNPKEIKTMKLKKGETVARYSDGVMIAKWKDKRDVTYISTEFENNMVSVSNKRGIEKIKPLPIVQYNQYMSGIDRQDQMMAYYPSEHKTLRWYKKLAIHIIQMGLMNSFHLYNKYSGKKLNLYDFRLLVIKALLPEKEVPRYVPKPGKQSTEHFPSKIIKKNSTGRIVRKDAKSVIQQKLGRKHYTTAKSVPTNPDYASRTVLHPTINI</sequence>
<protein>
    <recommendedName>
        <fullName evidence="1">PiggyBac transposable element-derived protein domain-containing protein</fullName>
    </recommendedName>
</protein>
<feature type="domain" description="PiggyBac transposable element-derived protein" evidence="1">
    <location>
        <begin position="2"/>
        <end position="343"/>
    </location>
</feature>
<accession>A0A9P0JUZ7</accession>
<dbReference type="AlphaFoldDB" id="A0A9P0JUZ7"/>